<name>A0A0C1HKA9_STRCV</name>
<dbReference type="RefSeq" id="WP_039677704.1">
    <property type="nucleotide sequence ID" value="NZ_JVLV01000022.1"/>
</dbReference>
<comment type="caution">
    <text evidence="1">The sequence shown here is derived from an EMBL/GenBank/DDBJ whole genome shotgun (WGS) entry which is preliminary data.</text>
</comment>
<accession>A0A0C1HKA9</accession>
<gene>
    <name evidence="1" type="ORF">RN79_08440</name>
</gene>
<dbReference type="eggNOG" id="ENOG5033CXV">
    <property type="taxonomic scope" value="Bacteria"/>
</dbReference>
<evidence type="ECO:0000313" key="1">
    <source>
        <dbReference type="EMBL" id="KIC77709.1"/>
    </source>
</evidence>
<dbReference type="AlphaFoldDB" id="A0A0C1HKA9"/>
<dbReference type="STRING" id="862969.SCI_1569"/>
<organism evidence="1 2">
    <name type="scientific">Streptococcus constellatus</name>
    <dbReference type="NCBI Taxonomy" id="76860"/>
    <lineage>
        <taxon>Bacteria</taxon>
        <taxon>Bacillati</taxon>
        <taxon>Bacillota</taxon>
        <taxon>Bacilli</taxon>
        <taxon>Lactobacillales</taxon>
        <taxon>Streptococcaceae</taxon>
        <taxon>Streptococcus</taxon>
        <taxon>Streptococcus anginosus group</taxon>
    </lineage>
</organism>
<dbReference type="EMBL" id="JWIY01000003">
    <property type="protein sequence ID" value="KIC77709.1"/>
    <property type="molecule type" value="Genomic_DNA"/>
</dbReference>
<dbReference type="Proteomes" id="UP000031339">
    <property type="component" value="Unassembled WGS sequence"/>
</dbReference>
<proteinExistence type="predicted"/>
<evidence type="ECO:0000313" key="2">
    <source>
        <dbReference type="Proteomes" id="UP000031339"/>
    </source>
</evidence>
<protein>
    <submittedName>
        <fullName evidence="1">Uncharacterized protein</fullName>
    </submittedName>
</protein>
<sequence>MVRIYQSKLYHQPAYLDLLINIANSVIGDNEILYVALKGTFKEFLFCTDKNVYIVKQGYMTGHTFGNGIFSMPYKNITNAEVNYGFLGSGYFEISAGGMQNTRKSYWSNDPDKSAAKQPNSISIASKVVADSFNYAKNFILEKVNETHMPVNTVSTISPADEILKYKKLLDEGIITDEEFILKKKELLRL</sequence>
<reference evidence="1 2" key="1">
    <citation type="submission" date="2014-12" db="EMBL/GenBank/DDBJ databases">
        <title>Partial genome sequence of Streptococcus constellatus KCOM 1650 (= ChDC B144).</title>
        <authorList>
            <person name="Kook J.-K."/>
            <person name="Park S.-N."/>
            <person name="Lim Y.K."/>
            <person name="Jo E."/>
        </authorList>
    </citation>
    <scope>NUCLEOTIDE SEQUENCE [LARGE SCALE GENOMIC DNA]</scope>
    <source>
        <strain evidence="1 2">KCOM 1650</strain>
    </source>
</reference>